<dbReference type="Proteomes" id="UP000297447">
    <property type="component" value="Unassembled WGS sequence"/>
</dbReference>
<evidence type="ECO:0000256" key="2">
    <source>
        <dbReference type="ARBA" id="ARBA00006602"/>
    </source>
</evidence>
<sequence length="226" mass="23124">MSTSAGAVPAGFSSLVFPRLNVATHTETAAQTDAAVQIREQARAAGHSAGYAAGLRAAAVEAAAQTDRVEAAQQAAAQAAQARIDRAVHLLSAAAAALEAKAAPNIREVESALIDTALELTEAVIGFELADTETSARRAFERALGQADEAETRTVRMHPADVLVLNSTVSGSMFGSATADLPGVELVADPTLNRGDAVVDFSDGFLDARLASAFARAKAALTGARL</sequence>
<dbReference type="AlphaFoldDB" id="A0A4R8ZVL7"/>
<feature type="domain" description="Flagellar assembly protein FliH/Type III secretion system HrpE" evidence="7">
    <location>
        <begin position="91"/>
        <end position="214"/>
    </location>
</feature>
<dbReference type="EMBL" id="SOHE01000065">
    <property type="protein sequence ID" value="TFD47264.1"/>
    <property type="molecule type" value="Genomic_DNA"/>
</dbReference>
<dbReference type="PANTHER" id="PTHR34982">
    <property type="entry name" value="YOP PROTEINS TRANSLOCATION PROTEIN L"/>
    <property type="match status" value="1"/>
</dbReference>
<dbReference type="GO" id="GO:0044781">
    <property type="term" value="P:bacterial-type flagellum organization"/>
    <property type="evidence" value="ECO:0007669"/>
    <property type="project" value="UniProtKB-KW"/>
</dbReference>
<comment type="similarity">
    <text evidence="2">Belongs to the FliH family.</text>
</comment>
<name>A0A4R8ZVL7_9MICO</name>
<dbReference type="Pfam" id="PF02108">
    <property type="entry name" value="FliH"/>
    <property type="match status" value="1"/>
</dbReference>
<proteinExistence type="inferred from homology"/>
<evidence type="ECO:0000313" key="8">
    <source>
        <dbReference type="EMBL" id="TFD47264.1"/>
    </source>
</evidence>
<dbReference type="GO" id="GO:0005829">
    <property type="term" value="C:cytosol"/>
    <property type="evidence" value="ECO:0007669"/>
    <property type="project" value="TreeGrafter"/>
</dbReference>
<reference evidence="8 9" key="1">
    <citation type="submission" date="2019-03" db="EMBL/GenBank/DDBJ databases">
        <title>Genomics of glacier-inhabiting Cryobacterium strains.</title>
        <authorList>
            <person name="Liu Q."/>
            <person name="Xin Y.-H."/>
        </authorList>
    </citation>
    <scope>NUCLEOTIDE SEQUENCE [LARGE SCALE GENOMIC DNA]</scope>
    <source>
        <strain evidence="8 9">Hh14</strain>
    </source>
</reference>
<evidence type="ECO:0000256" key="6">
    <source>
        <dbReference type="ARBA" id="ARBA00023225"/>
    </source>
</evidence>
<evidence type="ECO:0000256" key="1">
    <source>
        <dbReference type="ARBA" id="ARBA00003041"/>
    </source>
</evidence>
<keyword evidence="9" id="KW-1185">Reference proteome</keyword>
<keyword evidence="3" id="KW-0813">Transport</keyword>
<evidence type="ECO:0000256" key="4">
    <source>
        <dbReference type="ARBA" id="ARBA00022795"/>
    </source>
</evidence>
<dbReference type="InterPro" id="IPR018035">
    <property type="entry name" value="Flagellar_FliH/T3SS_HrpE"/>
</dbReference>
<accession>A0A4R8ZVL7</accession>
<evidence type="ECO:0000313" key="9">
    <source>
        <dbReference type="Proteomes" id="UP000297447"/>
    </source>
</evidence>
<evidence type="ECO:0000256" key="3">
    <source>
        <dbReference type="ARBA" id="ARBA00022448"/>
    </source>
</evidence>
<evidence type="ECO:0000259" key="7">
    <source>
        <dbReference type="Pfam" id="PF02108"/>
    </source>
</evidence>
<keyword evidence="4" id="KW-1005">Bacterial flagellum biogenesis</keyword>
<keyword evidence="5" id="KW-0653">Protein transport</keyword>
<dbReference type="GO" id="GO:0015031">
    <property type="term" value="P:protein transport"/>
    <property type="evidence" value="ECO:0007669"/>
    <property type="project" value="UniProtKB-KW"/>
</dbReference>
<dbReference type="PANTHER" id="PTHR34982:SF1">
    <property type="entry name" value="FLAGELLAR ASSEMBLY PROTEIN FLIH"/>
    <property type="match status" value="1"/>
</dbReference>
<evidence type="ECO:0000256" key="5">
    <source>
        <dbReference type="ARBA" id="ARBA00022927"/>
    </source>
</evidence>
<dbReference type="InterPro" id="IPR051472">
    <property type="entry name" value="T3SS_Stator/FliH"/>
</dbReference>
<dbReference type="OrthoDB" id="5114026at2"/>
<keyword evidence="6" id="KW-1006">Bacterial flagellum protein export</keyword>
<organism evidence="8 9">
    <name type="scientific">Cryobacterium frigoriphilum</name>
    <dbReference type="NCBI Taxonomy" id="1259150"/>
    <lineage>
        <taxon>Bacteria</taxon>
        <taxon>Bacillati</taxon>
        <taxon>Actinomycetota</taxon>
        <taxon>Actinomycetes</taxon>
        <taxon>Micrococcales</taxon>
        <taxon>Microbacteriaceae</taxon>
        <taxon>Cryobacterium</taxon>
    </lineage>
</organism>
<comment type="caution">
    <text evidence="8">The sequence shown here is derived from an EMBL/GenBank/DDBJ whole genome shotgun (WGS) entry which is preliminary data.</text>
</comment>
<protein>
    <recommendedName>
        <fullName evidence="7">Flagellar assembly protein FliH/Type III secretion system HrpE domain-containing protein</fullName>
    </recommendedName>
</protein>
<dbReference type="RefSeq" id="WP_134520453.1">
    <property type="nucleotide sequence ID" value="NZ_SOHE01000065.1"/>
</dbReference>
<comment type="function">
    <text evidence="1">Needed for flagellar regrowth and assembly.</text>
</comment>
<gene>
    <name evidence="8" type="ORF">E3T55_15455</name>
</gene>